<dbReference type="InParanoid" id="A0A0V0QDV2"/>
<evidence type="ECO:0000313" key="2">
    <source>
        <dbReference type="EMBL" id="KRX00378.1"/>
    </source>
</evidence>
<dbReference type="Proteomes" id="UP000054937">
    <property type="component" value="Unassembled WGS sequence"/>
</dbReference>
<feature type="chain" id="PRO_5012249584" evidence="1">
    <location>
        <begin position="16"/>
        <end position="204"/>
    </location>
</feature>
<dbReference type="EMBL" id="LDAU01000193">
    <property type="protein sequence ID" value="KRX00378.1"/>
    <property type="molecule type" value="Genomic_DNA"/>
</dbReference>
<evidence type="ECO:0000313" key="3">
    <source>
        <dbReference type="Proteomes" id="UP000054937"/>
    </source>
</evidence>
<reference evidence="2 3" key="1">
    <citation type="journal article" date="2015" name="Sci. Rep.">
        <title>Genome of the facultative scuticociliatosis pathogen Pseudocohnilembus persalinus provides insight into its virulence through horizontal gene transfer.</title>
        <authorList>
            <person name="Xiong J."/>
            <person name="Wang G."/>
            <person name="Cheng J."/>
            <person name="Tian M."/>
            <person name="Pan X."/>
            <person name="Warren A."/>
            <person name="Jiang C."/>
            <person name="Yuan D."/>
            <person name="Miao W."/>
        </authorList>
    </citation>
    <scope>NUCLEOTIDE SEQUENCE [LARGE SCALE GENOMIC DNA]</scope>
    <source>
        <strain evidence="2">36N120E</strain>
    </source>
</reference>
<gene>
    <name evidence="2" type="ORF">PPERSA_08884</name>
</gene>
<proteinExistence type="predicted"/>
<organism evidence="2 3">
    <name type="scientific">Pseudocohnilembus persalinus</name>
    <name type="common">Ciliate</name>
    <dbReference type="NCBI Taxonomy" id="266149"/>
    <lineage>
        <taxon>Eukaryota</taxon>
        <taxon>Sar</taxon>
        <taxon>Alveolata</taxon>
        <taxon>Ciliophora</taxon>
        <taxon>Intramacronucleata</taxon>
        <taxon>Oligohymenophorea</taxon>
        <taxon>Scuticociliatia</taxon>
        <taxon>Philasterida</taxon>
        <taxon>Pseudocohnilembidae</taxon>
        <taxon>Pseudocohnilembus</taxon>
    </lineage>
</organism>
<sequence length="204" mass="24665">MIILYSLAKLLIILAGQLLRSIEKQLNVYSLAQFKSFCRSQGAKKLINLFNEDIQTWDTKVLMFFFSIERQVYKDERIKQFVTEDNGQNMDFSSVKIPLRLILDNAFKACYKRGYKEKNIKVGEKYLRCSLYLLTCMLINNIFVEEFQKSRFKWYFQEYEEWNYLFFFSWVKMANRQILLEQIHKLIEIAFGENRLKIFKKDNQ</sequence>
<dbReference type="AlphaFoldDB" id="A0A0V0QDV2"/>
<accession>A0A0V0QDV2</accession>
<protein>
    <submittedName>
        <fullName evidence="2">Uncharacterized protein</fullName>
    </submittedName>
</protein>
<keyword evidence="3" id="KW-1185">Reference proteome</keyword>
<comment type="caution">
    <text evidence="2">The sequence shown here is derived from an EMBL/GenBank/DDBJ whole genome shotgun (WGS) entry which is preliminary data.</text>
</comment>
<feature type="signal peptide" evidence="1">
    <location>
        <begin position="1"/>
        <end position="15"/>
    </location>
</feature>
<evidence type="ECO:0000256" key="1">
    <source>
        <dbReference type="SAM" id="SignalP"/>
    </source>
</evidence>
<name>A0A0V0QDV2_PSEPJ</name>
<keyword evidence="1" id="KW-0732">Signal</keyword>